<feature type="transmembrane region" description="Helical" evidence="2">
    <location>
        <begin position="131"/>
        <end position="148"/>
    </location>
</feature>
<evidence type="ECO:0000313" key="4">
    <source>
        <dbReference type="Proteomes" id="UP000243002"/>
    </source>
</evidence>
<keyword evidence="2" id="KW-0472">Membrane</keyword>
<dbReference type="OrthoDB" id="548326at2"/>
<feature type="region of interest" description="Disordered" evidence="1">
    <location>
        <begin position="233"/>
        <end position="252"/>
    </location>
</feature>
<accession>A0A2P7MYP9</accession>
<sequence>MNPRSEPLLWLQLVALGAVPLELLGLVLVLAGADPGPLPGLERMLAWAIGALGPAILLWQRPADVCSLLVIQVPIKARSGAQLSLAALQSSLVLKLLMAAGAAALLPLFWWIDQHAALATPLSPLAASPRFVGLLVACPLLAVITWQWQQLIQASALLTRNPATLPERPSLSLQQLVSQRMSLGLPLLLLNPLLTTQPVARQAAPAKPVIDDLPAAPEAEALVQPEASSVADAVAIQPDETAEQAERTDLDQ</sequence>
<feature type="transmembrane region" description="Helical" evidence="2">
    <location>
        <begin position="45"/>
        <end position="71"/>
    </location>
</feature>
<organism evidence="3 4">
    <name type="scientific">Cyanobium usitatum str. Tous</name>
    <dbReference type="NCBI Taxonomy" id="2116684"/>
    <lineage>
        <taxon>Bacteria</taxon>
        <taxon>Bacillati</taxon>
        <taxon>Cyanobacteriota</taxon>
        <taxon>Cyanophyceae</taxon>
        <taxon>Synechococcales</taxon>
        <taxon>Prochlorococcaceae</taxon>
        <taxon>Cyanobium</taxon>
    </lineage>
</organism>
<dbReference type="AlphaFoldDB" id="A0A2P7MYP9"/>
<dbReference type="RefSeq" id="WP_106502374.1">
    <property type="nucleotide sequence ID" value="NZ_PXXO01000004.1"/>
</dbReference>
<dbReference type="NCBIfam" id="NF033183">
    <property type="entry name" value="colliding_TM"/>
    <property type="match status" value="1"/>
</dbReference>
<evidence type="ECO:0000313" key="3">
    <source>
        <dbReference type="EMBL" id="PSJ06339.1"/>
    </source>
</evidence>
<gene>
    <name evidence="3" type="ORF">C7K55_05325</name>
</gene>
<keyword evidence="2" id="KW-1133">Transmembrane helix</keyword>
<name>A0A2P7MYP9_9CYAN</name>
<reference evidence="3 4" key="1">
    <citation type="journal article" date="2018" name="Environ. Microbiol.">
        <title>Ecological and genomic features of two widespread freshwater picocyanobacteria.</title>
        <authorList>
            <person name="Cabello-Yeves P.J."/>
            <person name="Picazo A."/>
            <person name="Camacho A."/>
            <person name="Callieri C."/>
            <person name="Rosselli R."/>
            <person name="Roda-Garcia J.J."/>
            <person name="Coutinho F.H."/>
            <person name="Rodriguez-Valera F."/>
        </authorList>
    </citation>
    <scope>NUCLEOTIDE SEQUENCE [LARGE SCALE GENOMIC DNA]</scope>
    <source>
        <strain evidence="3 4">Tous</strain>
    </source>
</reference>
<dbReference type="Proteomes" id="UP000243002">
    <property type="component" value="Unassembled WGS sequence"/>
</dbReference>
<dbReference type="InterPro" id="IPR049610">
    <property type="entry name" value="LCTMP-like"/>
</dbReference>
<feature type="transmembrane region" description="Helical" evidence="2">
    <location>
        <begin position="7"/>
        <end position="33"/>
    </location>
</feature>
<feature type="transmembrane region" description="Helical" evidence="2">
    <location>
        <begin position="92"/>
        <end position="111"/>
    </location>
</feature>
<keyword evidence="4" id="KW-1185">Reference proteome</keyword>
<protein>
    <submittedName>
        <fullName evidence="3">Low-complexity tail membrane protein</fullName>
    </submittedName>
</protein>
<keyword evidence="2" id="KW-0812">Transmembrane</keyword>
<comment type="caution">
    <text evidence="3">The sequence shown here is derived from an EMBL/GenBank/DDBJ whole genome shotgun (WGS) entry which is preliminary data.</text>
</comment>
<evidence type="ECO:0000256" key="2">
    <source>
        <dbReference type="SAM" id="Phobius"/>
    </source>
</evidence>
<proteinExistence type="predicted"/>
<evidence type="ECO:0000256" key="1">
    <source>
        <dbReference type="SAM" id="MobiDB-lite"/>
    </source>
</evidence>
<dbReference type="EMBL" id="PXXO01000004">
    <property type="protein sequence ID" value="PSJ06339.1"/>
    <property type="molecule type" value="Genomic_DNA"/>
</dbReference>